<sequence length="482" mass="53198">MLQNLSNDKNIHSNMSLPFKKIVSSVIVSLSVVGLACSLSSCGSNSVQSSATKTEVKKVKKVKEYKVEFFIGTSEGLDSTASPVIMHFIGDDKDNKDVDFYHAVLANDKQDVINMKAGHYKVEVSDCMLSNGSILATDSDRFDGGVIIDKNNNNKIEVLFADNIDARIVDESRVNRYANLIKTALKNGDESLSGENGKAIAEIVNKNIKTFADIRHVAAPVENFSVNKTPQGHTGSTNTSNPHKNATTHQPHSNAQNHNESNPTPKPQPKPVVPQPKPKPVTPKPKPVTPKPNPSTPPQPKPVTPKPHHHHHHPTPHPVHPTPVPPAPHPVPPAPRPVPPTPVPPAPHPVPPAPQPQNDVFKTGRVMIGYRFTYSVEDEWRGHDVIADPFKYGIINAGNHSVTFVPNTMRMWFVDNMRPYITKMLRANLNDCYHPLYGYYTINMRTHTFTYEVIGEAQVPPYDPEANLPGHRRGSVRDGFDN</sequence>
<feature type="compositionally biased region" description="Basic residues" evidence="1">
    <location>
        <begin position="306"/>
        <end position="315"/>
    </location>
</feature>
<organism evidence="2 3">
    <name type="scientific">Gardnerella piotii</name>
    <dbReference type="NCBI Taxonomy" id="2792977"/>
    <lineage>
        <taxon>Bacteria</taxon>
        <taxon>Bacillati</taxon>
        <taxon>Actinomycetota</taxon>
        <taxon>Actinomycetes</taxon>
        <taxon>Bifidobacteriales</taxon>
        <taxon>Bifidobacteriaceae</taxon>
        <taxon>Gardnerella</taxon>
    </lineage>
</organism>
<proteinExistence type="predicted"/>
<keyword evidence="3" id="KW-1185">Reference proteome</keyword>
<dbReference type="Proteomes" id="UP000257886">
    <property type="component" value="Unassembled WGS sequence"/>
</dbReference>
<evidence type="ECO:0000256" key="1">
    <source>
        <dbReference type="SAM" id="MobiDB-lite"/>
    </source>
</evidence>
<feature type="compositionally biased region" description="Pro residues" evidence="1">
    <location>
        <begin position="316"/>
        <end position="355"/>
    </location>
</feature>
<name>A0ABU5MR68_9BIFI</name>
<feature type="region of interest" description="Disordered" evidence="1">
    <location>
        <begin position="462"/>
        <end position="482"/>
    </location>
</feature>
<dbReference type="RefSeq" id="WP_116438538.1">
    <property type="nucleotide sequence ID" value="NZ_NNRR02000001.1"/>
</dbReference>
<dbReference type="PRINTS" id="PR01217">
    <property type="entry name" value="PRICHEXTENSN"/>
</dbReference>
<dbReference type="PANTHER" id="PTHR24216">
    <property type="entry name" value="PAXILLIN-RELATED"/>
    <property type="match status" value="1"/>
</dbReference>
<dbReference type="EMBL" id="NNRR02000001">
    <property type="protein sequence ID" value="MDZ7544938.1"/>
    <property type="molecule type" value="Genomic_DNA"/>
</dbReference>
<feature type="compositionally biased region" description="Polar residues" evidence="1">
    <location>
        <begin position="225"/>
        <end position="262"/>
    </location>
</feature>
<comment type="caution">
    <text evidence="2">The sequence shown here is derived from an EMBL/GenBank/DDBJ whole genome shotgun (WGS) entry which is preliminary data.</text>
</comment>
<feature type="region of interest" description="Disordered" evidence="1">
    <location>
        <begin position="225"/>
        <end position="359"/>
    </location>
</feature>
<gene>
    <name evidence="2" type="ORF">CG393_004570</name>
</gene>
<feature type="compositionally biased region" description="Pro residues" evidence="1">
    <location>
        <begin position="264"/>
        <end position="305"/>
    </location>
</feature>
<evidence type="ECO:0000313" key="3">
    <source>
        <dbReference type="Proteomes" id="UP000257886"/>
    </source>
</evidence>
<reference evidence="2 3" key="1">
    <citation type="journal article" date="2021" name="Microb. Ecol.">
        <title>A Generalist Lifestyle Allows Rare Gardnerella spp. to Persist at Low Levels in the Vaginal Microbiome.</title>
        <authorList>
            <person name="Khan S."/>
            <person name="Vancuren S.J."/>
            <person name="Hill J.E."/>
        </authorList>
    </citation>
    <scope>NUCLEOTIDE SEQUENCE [LARGE SCALE GENOMIC DNA]</scope>
    <source>
        <strain evidence="2 3">GH020</strain>
    </source>
</reference>
<accession>A0ABU5MR68</accession>
<evidence type="ECO:0000313" key="2">
    <source>
        <dbReference type="EMBL" id="MDZ7544938.1"/>
    </source>
</evidence>
<protein>
    <submittedName>
        <fullName evidence="2">Uncharacterized protein</fullName>
    </submittedName>
</protein>